<evidence type="ECO:0000256" key="1">
    <source>
        <dbReference type="ARBA" id="ARBA00005531"/>
    </source>
</evidence>
<keyword evidence="8" id="KW-1185">Reference proteome</keyword>
<dbReference type="Proteomes" id="UP000524237">
    <property type="component" value="Unassembled WGS sequence"/>
</dbReference>
<dbReference type="InterPro" id="IPR012328">
    <property type="entry name" value="Chalcone/stilbene_synt_C"/>
</dbReference>
<reference evidence="7 8" key="1">
    <citation type="submission" date="2020-07" db="EMBL/GenBank/DDBJ databases">
        <title>Sequencing the genomes of 1000 actinobacteria strains.</title>
        <authorList>
            <person name="Klenk H.-P."/>
        </authorList>
    </citation>
    <scope>NUCLEOTIDE SEQUENCE [LARGE SCALE GENOMIC DNA]</scope>
    <source>
        <strain evidence="7 8">DSM 23737</strain>
    </source>
</reference>
<name>A0A7W3JT40_9MICO</name>
<comment type="caution">
    <text evidence="7">The sequence shown here is derived from an EMBL/GenBank/DDBJ whole genome shotgun (WGS) entry which is preliminary data.</text>
</comment>
<accession>A0A7W3JT40</accession>
<dbReference type="InterPro" id="IPR001099">
    <property type="entry name" value="Chalcone/stilbene_synt_N"/>
</dbReference>
<evidence type="ECO:0000256" key="3">
    <source>
        <dbReference type="ARBA" id="ARBA00023315"/>
    </source>
</evidence>
<evidence type="ECO:0000259" key="5">
    <source>
        <dbReference type="Pfam" id="PF00195"/>
    </source>
</evidence>
<dbReference type="PANTHER" id="PTHR11877:SF99">
    <property type="entry name" value="1,3,6,8-TETRAHYDROXYNAPHTHALENE SYNTHASE"/>
    <property type="match status" value="1"/>
</dbReference>
<evidence type="ECO:0000313" key="7">
    <source>
        <dbReference type="EMBL" id="MBA8828778.1"/>
    </source>
</evidence>
<dbReference type="GO" id="GO:0016747">
    <property type="term" value="F:acyltransferase activity, transferring groups other than amino-acyl groups"/>
    <property type="evidence" value="ECO:0007669"/>
    <property type="project" value="InterPro"/>
</dbReference>
<protein>
    <submittedName>
        <fullName evidence="7">Alkylresorcinol/alkylpyrone synthase</fullName>
    </submittedName>
</protein>
<dbReference type="PANTHER" id="PTHR11877">
    <property type="entry name" value="HYDROXYMETHYLGLUTARYL-COA SYNTHASE"/>
    <property type="match status" value="1"/>
</dbReference>
<dbReference type="InterPro" id="IPR011141">
    <property type="entry name" value="Polyketide_synthase_type-III"/>
</dbReference>
<sequence>MTNIIAVAPVLADNVYEQSVITDELAPLVTSDRSKQAVMRRLHSSSKIATRHTILPLESYRDLNSFTQANDLFITAGTDLAERAIRLALQKSKLVASDIDFFFFTSVTGIAAPSLDAILASRLGMRSDVKRVPSFGLGCVAGASALARVHDYLTGHPTEIALIVSLELCSLTIQRDDSSMANLVASGLFGDGATAVILAGDARDLELDGACPQIIATGSRLYSETSDVIGWNVGSSGFRIVLSAGVPGVIERYFADDVENFLIPLGLSVHDVSIWMAHAGGPKILEAFETSLDLNSGELHRSWSSLSRVGNLSSSSVLHVLGDTLEAQDASPGAYGLLFALGPGVCSEIVLMKWPDAPS</sequence>
<dbReference type="Gene3D" id="3.40.47.10">
    <property type="match status" value="2"/>
</dbReference>
<organism evidence="7 8">
    <name type="scientific">Alpinimonas psychrophila</name>
    <dbReference type="NCBI Taxonomy" id="748908"/>
    <lineage>
        <taxon>Bacteria</taxon>
        <taxon>Bacillati</taxon>
        <taxon>Actinomycetota</taxon>
        <taxon>Actinomycetes</taxon>
        <taxon>Micrococcales</taxon>
        <taxon>Microbacteriaceae</taxon>
        <taxon>Alpinimonas</taxon>
    </lineage>
</organism>
<dbReference type="CDD" id="cd00831">
    <property type="entry name" value="CHS_like"/>
    <property type="match status" value="1"/>
</dbReference>
<keyword evidence="2" id="KW-0808">Transferase</keyword>
<dbReference type="InterPro" id="IPR016039">
    <property type="entry name" value="Thiolase-like"/>
</dbReference>
<dbReference type="AlphaFoldDB" id="A0A7W3JT40"/>
<evidence type="ECO:0000313" key="8">
    <source>
        <dbReference type="Proteomes" id="UP000524237"/>
    </source>
</evidence>
<evidence type="ECO:0000256" key="2">
    <source>
        <dbReference type="ARBA" id="ARBA00022679"/>
    </source>
</evidence>
<feature type="domain" description="Chalcone/stilbene synthase C-terminal" evidence="6">
    <location>
        <begin position="221"/>
        <end position="353"/>
    </location>
</feature>
<dbReference type="PIRSF" id="PIRSF000451">
    <property type="entry name" value="PKS_III"/>
    <property type="match status" value="1"/>
</dbReference>
<dbReference type="Pfam" id="PF02797">
    <property type="entry name" value="Chal_sti_synt_C"/>
    <property type="match status" value="1"/>
</dbReference>
<evidence type="ECO:0000259" key="6">
    <source>
        <dbReference type="Pfam" id="PF02797"/>
    </source>
</evidence>
<gene>
    <name evidence="7" type="ORF">FB555_000849</name>
</gene>
<keyword evidence="3" id="KW-0012">Acyltransferase</keyword>
<feature type="active site" description="Acyl-thioester intermediate" evidence="4">
    <location>
        <position position="139"/>
    </location>
</feature>
<dbReference type="EMBL" id="JACGWU010000001">
    <property type="protein sequence ID" value="MBA8828778.1"/>
    <property type="molecule type" value="Genomic_DNA"/>
</dbReference>
<comment type="similarity">
    <text evidence="1">Belongs to the thiolase-like superfamily. Chalcone/stilbene synthases family.</text>
</comment>
<dbReference type="RefSeq" id="WP_343046396.1">
    <property type="nucleotide sequence ID" value="NZ_JACGWU010000001.1"/>
</dbReference>
<dbReference type="SUPFAM" id="SSF53901">
    <property type="entry name" value="Thiolase-like"/>
    <property type="match status" value="1"/>
</dbReference>
<evidence type="ECO:0000256" key="4">
    <source>
        <dbReference type="PIRSR" id="PIRSR000451-1"/>
    </source>
</evidence>
<dbReference type="Pfam" id="PF00195">
    <property type="entry name" value="Chal_sti_synt_N"/>
    <property type="match status" value="1"/>
</dbReference>
<proteinExistence type="inferred from homology"/>
<feature type="domain" description="Chalcone/stilbene synthase N-terminal" evidence="5">
    <location>
        <begin position="3"/>
        <end position="201"/>
    </location>
</feature>
<dbReference type="GO" id="GO:0030639">
    <property type="term" value="P:polyketide biosynthetic process"/>
    <property type="evidence" value="ECO:0007669"/>
    <property type="project" value="TreeGrafter"/>
</dbReference>